<evidence type="ECO:0000313" key="3">
    <source>
        <dbReference type="Proteomes" id="UP001521150"/>
    </source>
</evidence>
<gene>
    <name evidence="2" type="ORF">LWC34_44415</name>
</gene>
<protein>
    <submittedName>
        <fullName evidence="2">Uncharacterized protein</fullName>
    </submittedName>
</protein>
<keyword evidence="1" id="KW-1133">Transmembrane helix</keyword>
<name>A0ABS8ZPY0_9PSEU</name>
<dbReference type="Proteomes" id="UP001521150">
    <property type="component" value="Unassembled WGS sequence"/>
</dbReference>
<feature type="transmembrane region" description="Helical" evidence="1">
    <location>
        <begin position="39"/>
        <end position="59"/>
    </location>
</feature>
<accession>A0ABS8ZPY0</accession>
<dbReference type="RefSeq" id="WP_233731321.1">
    <property type="nucleotide sequence ID" value="NZ_JAJVCN010000004.1"/>
</dbReference>
<keyword evidence="1" id="KW-0812">Transmembrane</keyword>
<dbReference type="EMBL" id="JAJVCN010000004">
    <property type="protein sequence ID" value="MCE7009810.1"/>
    <property type="molecule type" value="Genomic_DNA"/>
</dbReference>
<evidence type="ECO:0000313" key="2">
    <source>
        <dbReference type="EMBL" id="MCE7009810.1"/>
    </source>
</evidence>
<keyword evidence="1" id="KW-0472">Membrane</keyword>
<proteinExistence type="predicted"/>
<evidence type="ECO:0000256" key="1">
    <source>
        <dbReference type="SAM" id="Phobius"/>
    </source>
</evidence>
<comment type="caution">
    <text evidence="2">The sequence shown here is derived from an EMBL/GenBank/DDBJ whole genome shotgun (WGS) entry which is preliminary data.</text>
</comment>
<keyword evidence="3" id="KW-1185">Reference proteome</keyword>
<reference evidence="2 3" key="1">
    <citation type="submission" date="2021-12" db="EMBL/GenBank/DDBJ databases">
        <title>Genome sequence of Kibdelosporangium philippinense ATCC 49844.</title>
        <authorList>
            <person name="Fedorov E.A."/>
            <person name="Omeragic M."/>
            <person name="Shalygina K.F."/>
            <person name="Maclea K.S."/>
        </authorList>
    </citation>
    <scope>NUCLEOTIDE SEQUENCE [LARGE SCALE GENOMIC DNA]</scope>
    <source>
        <strain evidence="2 3">ATCC 49844</strain>
    </source>
</reference>
<organism evidence="2 3">
    <name type="scientific">Kibdelosporangium philippinense</name>
    <dbReference type="NCBI Taxonomy" id="211113"/>
    <lineage>
        <taxon>Bacteria</taxon>
        <taxon>Bacillati</taxon>
        <taxon>Actinomycetota</taxon>
        <taxon>Actinomycetes</taxon>
        <taxon>Pseudonocardiales</taxon>
        <taxon>Pseudonocardiaceae</taxon>
        <taxon>Kibdelosporangium</taxon>
    </lineage>
</organism>
<sequence>MSTEEKIKQAFERQAGRAGDHRAVLAEVRKATAKRRISGWGMGLISIGVAAAVATPIVLSSAGQPYTAPPADPMVTTLPAAPVPEKPAEHAGEGVTVLQYRPTWLPDGAYEVSRMFAGESALMRIWELPGSETANQRTLRLLLSQAAMPTVGKAVDINGIPGMLVTDHQETSVTWMVEPGQRLSVIFPGTDEVADIALRVARSVKPDGDAAFVWPLEFQWLPEHLQPSGFTVHAIDLKYVDVSASAQTIPREAEKGVSVSIFTLRPPGVPGGVPPYRPEGGTPVTVRGKQGVFVSGEVYVEFELGRAMVVSGPLSQQDLVRIADSIKIGPLNYPWIGTR</sequence>